<gene>
    <name evidence="2" type="ORF">MAM1_0020d01779</name>
</gene>
<feature type="coiled-coil region" evidence="1">
    <location>
        <begin position="47"/>
        <end position="84"/>
    </location>
</feature>
<name>A0A0C9M1M1_9FUNG</name>
<sequence length="86" mass="9681">METIVNEAVDELTNAFSVEATSIPTIDAFKKKTTSCMKRVQDTTELADKVQSETNNINELLQSLKSKDEELQKAFDKIDQLEVSEI</sequence>
<reference evidence="2" key="1">
    <citation type="submission" date="2014-09" db="EMBL/GenBank/DDBJ databases">
        <title>Draft genome sequence of an oleaginous Mucoromycotina fungus Mucor ambiguus NBRC6742.</title>
        <authorList>
            <person name="Takeda I."/>
            <person name="Yamane N."/>
            <person name="Morita T."/>
            <person name="Tamano K."/>
            <person name="Machida M."/>
            <person name="Baker S."/>
            <person name="Koike H."/>
        </authorList>
    </citation>
    <scope>NUCLEOTIDE SEQUENCE</scope>
    <source>
        <strain evidence="2">NBRC 6742</strain>
    </source>
</reference>
<evidence type="ECO:0000313" key="3">
    <source>
        <dbReference type="Proteomes" id="UP000053815"/>
    </source>
</evidence>
<evidence type="ECO:0000313" key="2">
    <source>
        <dbReference type="EMBL" id="GAN02336.1"/>
    </source>
</evidence>
<evidence type="ECO:0000256" key="1">
    <source>
        <dbReference type="SAM" id="Coils"/>
    </source>
</evidence>
<keyword evidence="1" id="KW-0175">Coiled coil</keyword>
<dbReference type="EMBL" id="DF836309">
    <property type="protein sequence ID" value="GAN02336.1"/>
    <property type="molecule type" value="Genomic_DNA"/>
</dbReference>
<protein>
    <submittedName>
        <fullName evidence="2">Uncharacterized protein</fullName>
    </submittedName>
</protein>
<organism evidence="2">
    <name type="scientific">Mucor ambiguus</name>
    <dbReference type="NCBI Taxonomy" id="91626"/>
    <lineage>
        <taxon>Eukaryota</taxon>
        <taxon>Fungi</taxon>
        <taxon>Fungi incertae sedis</taxon>
        <taxon>Mucoromycota</taxon>
        <taxon>Mucoromycotina</taxon>
        <taxon>Mucoromycetes</taxon>
        <taxon>Mucorales</taxon>
        <taxon>Mucorineae</taxon>
        <taxon>Mucoraceae</taxon>
        <taxon>Mucor</taxon>
    </lineage>
</organism>
<dbReference type="AlphaFoldDB" id="A0A0C9M1M1"/>
<dbReference type="Proteomes" id="UP000053815">
    <property type="component" value="Unassembled WGS sequence"/>
</dbReference>
<keyword evidence="3" id="KW-1185">Reference proteome</keyword>
<accession>A0A0C9M1M1</accession>
<dbReference type="OrthoDB" id="2372305at2759"/>
<proteinExistence type="predicted"/>